<proteinExistence type="predicted"/>
<evidence type="ECO:0000313" key="3">
    <source>
        <dbReference type="Proteomes" id="UP000054359"/>
    </source>
</evidence>
<dbReference type="Proteomes" id="UP000054359">
    <property type="component" value="Unassembled WGS sequence"/>
</dbReference>
<keyword evidence="3" id="KW-1185">Reference proteome</keyword>
<reference evidence="2 3" key="1">
    <citation type="submission" date="2013-11" db="EMBL/GenBank/DDBJ databases">
        <title>Genome sequencing of Stegodyphus mimosarum.</title>
        <authorList>
            <person name="Bechsgaard J."/>
        </authorList>
    </citation>
    <scope>NUCLEOTIDE SEQUENCE [LARGE SCALE GENOMIC DNA]</scope>
</reference>
<accession>A0A087UX26</accession>
<gene>
    <name evidence="2" type="ORF">X975_04110</name>
</gene>
<evidence type="ECO:0000313" key="2">
    <source>
        <dbReference type="EMBL" id="KFM81915.1"/>
    </source>
</evidence>
<dbReference type="AlphaFoldDB" id="A0A087UX26"/>
<protein>
    <submittedName>
        <fullName evidence="2">Uncharacterized protein</fullName>
    </submittedName>
</protein>
<name>A0A087UX26_STEMI</name>
<feature type="coiled-coil region" evidence="1">
    <location>
        <begin position="5"/>
        <end position="32"/>
    </location>
</feature>
<organism evidence="2 3">
    <name type="scientific">Stegodyphus mimosarum</name>
    <name type="common">African social velvet spider</name>
    <dbReference type="NCBI Taxonomy" id="407821"/>
    <lineage>
        <taxon>Eukaryota</taxon>
        <taxon>Metazoa</taxon>
        <taxon>Ecdysozoa</taxon>
        <taxon>Arthropoda</taxon>
        <taxon>Chelicerata</taxon>
        <taxon>Arachnida</taxon>
        <taxon>Araneae</taxon>
        <taxon>Araneomorphae</taxon>
        <taxon>Entelegynae</taxon>
        <taxon>Eresoidea</taxon>
        <taxon>Eresidae</taxon>
        <taxon>Stegodyphus</taxon>
    </lineage>
</organism>
<feature type="non-terminal residue" evidence="2">
    <location>
        <position position="140"/>
    </location>
</feature>
<dbReference type="EMBL" id="KK122097">
    <property type="protein sequence ID" value="KFM81915.1"/>
    <property type="molecule type" value="Genomic_DNA"/>
</dbReference>
<evidence type="ECO:0000256" key="1">
    <source>
        <dbReference type="SAM" id="Coils"/>
    </source>
</evidence>
<keyword evidence="1" id="KW-0175">Coiled coil</keyword>
<dbReference type="OrthoDB" id="6437407at2759"/>
<sequence>MQREYENEMKKNNKIEEEFRRQQERLQMLEEFQRKDAEMRKKKFSEAKESRKEIVSEVKERSNSPPVPAVRTKELLEKAVSPTAVVTSPLTEVKPGNVYSCLAEIRRSIMQDQQKLKKDFKNSYEVMDRRTVQDLYDDEE</sequence>